<protein>
    <submittedName>
        <fullName evidence="3">Uncharacterized protein</fullName>
    </submittedName>
</protein>
<dbReference type="WBParaSite" id="nRc.2.0.1.t47850-RA">
    <property type="protein sequence ID" value="nRc.2.0.1.t47850-RA"/>
    <property type="gene ID" value="nRc.2.0.1.g47850"/>
</dbReference>
<feature type="compositionally biased region" description="Basic and acidic residues" evidence="1">
    <location>
        <begin position="32"/>
        <end position="41"/>
    </location>
</feature>
<proteinExistence type="predicted"/>
<sequence length="100" mass="11740">MGEREKNRRRQRKKEKGNMKVGTKMKVATKNRCLEKRDGGRMRKKVGVKRLKTTERSTKKEKKKGENRKNAREAESHEVERGLRDITNTMIGWTCPTPVE</sequence>
<evidence type="ECO:0000313" key="3">
    <source>
        <dbReference type="WBParaSite" id="nRc.2.0.1.t47850-RA"/>
    </source>
</evidence>
<accession>A0A915L9P4</accession>
<reference evidence="3" key="1">
    <citation type="submission" date="2022-11" db="UniProtKB">
        <authorList>
            <consortium name="WormBaseParasite"/>
        </authorList>
    </citation>
    <scope>IDENTIFICATION</scope>
</reference>
<keyword evidence="2" id="KW-1185">Reference proteome</keyword>
<feature type="compositionally biased region" description="Basic and acidic residues" evidence="1">
    <location>
        <begin position="52"/>
        <end position="83"/>
    </location>
</feature>
<evidence type="ECO:0000256" key="1">
    <source>
        <dbReference type="SAM" id="MobiDB-lite"/>
    </source>
</evidence>
<dbReference type="AlphaFoldDB" id="A0A915L9P4"/>
<evidence type="ECO:0000313" key="2">
    <source>
        <dbReference type="Proteomes" id="UP000887565"/>
    </source>
</evidence>
<organism evidence="2 3">
    <name type="scientific">Romanomermis culicivorax</name>
    <name type="common">Nematode worm</name>
    <dbReference type="NCBI Taxonomy" id="13658"/>
    <lineage>
        <taxon>Eukaryota</taxon>
        <taxon>Metazoa</taxon>
        <taxon>Ecdysozoa</taxon>
        <taxon>Nematoda</taxon>
        <taxon>Enoplea</taxon>
        <taxon>Dorylaimia</taxon>
        <taxon>Mermithida</taxon>
        <taxon>Mermithoidea</taxon>
        <taxon>Mermithidae</taxon>
        <taxon>Romanomermis</taxon>
    </lineage>
</organism>
<name>A0A915L9P4_ROMCU</name>
<feature type="region of interest" description="Disordered" evidence="1">
    <location>
        <begin position="1"/>
        <end position="83"/>
    </location>
</feature>
<dbReference type="Proteomes" id="UP000887565">
    <property type="component" value="Unplaced"/>
</dbReference>
<feature type="compositionally biased region" description="Basic residues" evidence="1">
    <location>
        <begin position="42"/>
        <end position="51"/>
    </location>
</feature>